<reference evidence="2 3" key="1">
    <citation type="submission" date="2016-10" db="EMBL/GenBank/DDBJ databases">
        <authorList>
            <person name="de Groot N.N."/>
        </authorList>
    </citation>
    <scope>NUCLEOTIDE SEQUENCE [LARGE SCALE GENOMIC DNA]</scope>
    <source>
        <strain evidence="2 3">DSM 25294</strain>
    </source>
</reference>
<gene>
    <name evidence="2" type="ORF">SAMN04488026_100248</name>
</gene>
<accession>A0A1G8JRX0</accession>
<dbReference type="RefSeq" id="WP_093148050.1">
    <property type="nucleotide sequence ID" value="NZ_FNEK01000002.1"/>
</dbReference>
<evidence type="ECO:0000256" key="1">
    <source>
        <dbReference type="SAM" id="MobiDB-lite"/>
    </source>
</evidence>
<dbReference type="EMBL" id="FNEK01000002">
    <property type="protein sequence ID" value="SDI34039.1"/>
    <property type="molecule type" value="Genomic_DNA"/>
</dbReference>
<sequence length="105" mass="11613">MPLKADLEREVAELKRELEAVRKRATSSDDSASGEASEQTAEEDGDQGGDGKQSTLDWALGQLDGSELERLFREFVAELEDMQEHKPLLTLFGAFVLGYVLGRAR</sequence>
<dbReference type="OrthoDB" id="7876787at2"/>
<dbReference type="AlphaFoldDB" id="A0A1G8JRX0"/>
<protein>
    <submittedName>
        <fullName evidence="2">Uncharacterized protein</fullName>
    </submittedName>
</protein>
<feature type="compositionally biased region" description="Low complexity" evidence="1">
    <location>
        <begin position="28"/>
        <end position="39"/>
    </location>
</feature>
<evidence type="ECO:0000313" key="2">
    <source>
        <dbReference type="EMBL" id="SDI34039.1"/>
    </source>
</evidence>
<feature type="region of interest" description="Disordered" evidence="1">
    <location>
        <begin position="20"/>
        <end position="56"/>
    </location>
</feature>
<keyword evidence="3" id="KW-1185">Reference proteome</keyword>
<evidence type="ECO:0000313" key="3">
    <source>
        <dbReference type="Proteomes" id="UP000199382"/>
    </source>
</evidence>
<organism evidence="2 3">
    <name type="scientific">Aliiruegeria lutimaris</name>
    <dbReference type="NCBI Taxonomy" id="571298"/>
    <lineage>
        <taxon>Bacteria</taxon>
        <taxon>Pseudomonadati</taxon>
        <taxon>Pseudomonadota</taxon>
        <taxon>Alphaproteobacteria</taxon>
        <taxon>Rhodobacterales</taxon>
        <taxon>Roseobacteraceae</taxon>
        <taxon>Aliiruegeria</taxon>
    </lineage>
</organism>
<name>A0A1G8JRX0_9RHOB</name>
<dbReference type="STRING" id="571298.SAMN04488026_100248"/>
<proteinExistence type="predicted"/>
<dbReference type="Proteomes" id="UP000199382">
    <property type="component" value="Unassembled WGS sequence"/>
</dbReference>